<dbReference type="AlphaFoldDB" id="A0A7K3LQV2"/>
<dbReference type="InterPro" id="IPR001279">
    <property type="entry name" value="Metallo-B-lactamas"/>
</dbReference>
<dbReference type="InterPro" id="IPR036866">
    <property type="entry name" value="RibonucZ/Hydroxyglut_hydro"/>
</dbReference>
<dbReference type="Proteomes" id="UP000466307">
    <property type="component" value="Unassembled WGS sequence"/>
</dbReference>
<protein>
    <submittedName>
        <fullName evidence="3">MBL fold metallo-hydrolase</fullName>
    </submittedName>
</protein>
<sequence>MTAADLTISDDYTGNLSDDGPTGSRPQRRTLSNATIVKLSVGPMDNDVYVVTSRATGDQLIIDAANDADSILAVLEQLGGTPKLLFTTHQHPDHWQALEQVTAALGVPTAAGRFDAEPLPVTPDTLVDDGDTVTVGDLTFDAIHLVGHTPGSIALALTDPADGVVHLFTGDSLFPGGVGKTWQPGDFDTLIDDVSTKIFDRYADSTVVYPGHGLDTTVGAERPSLPEWRARGW</sequence>
<feature type="domain" description="Metallo-beta-lactamase" evidence="2">
    <location>
        <begin position="45"/>
        <end position="212"/>
    </location>
</feature>
<dbReference type="InterPro" id="IPR051453">
    <property type="entry name" value="MBL_Glyoxalase_II"/>
</dbReference>
<evidence type="ECO:0000313" key="4">
    <source>
        <dbReference type="Proteomes" id="UP000466307"/>
    </source>
</evidence>
<organism evidence="3 4">
    <name type="scientific">Gordonia desulfuricans</name>
    <dbReference type="NCBI Taxonomy" id="89051"/>
    <lineage>
        <taxon>Bacteria</taxon>
        <taxon>Bacillati</taxon>
        <taxon>Actinomycetota</taxon>
        <taxon>Actinomycetes</taxon>
        <taxon>Mycobacteriales</taxon>
        <taxon>Gordoniaceae</taxon>
        <taxon>Gordonia</taxon>
    </lineage>
</organism>
<dbReference type="PANTHER" id="PTHR46233:SF1">
    <property type="entry name" value="CONSERVED PROTEIN"/>
    <property type="match status" value="1"/>
</dbReference>
<keyword evidence="4" id="KW-1185">Reference proteome</keyword>
<gene>
    <name evidence="3" type="ORF">GYA93_13795</name>
</gene>
<comment type="caution">
    <text evidence="3">The sequence shown here is derived from an EMBL/GenBank/DDBJ whole genome shotgun (WGS) entry which is preliminary data.</text>
</comment>
<dbReference type="Pfam" id="PF00753">
    <property type="entry name" value="Lactamase_B"/>
    <property type="match status" value="1"/>
</dbReference>
<evidence type="ECO:0000313" key="3">
    <source>
        <dbReference type="EMBL" id="NDK90644.1"/>
    </source>
</evidence>
<dbReference type="SUPFAM" id="SSF56281">
    <property type="entry name" value="Metallo-hydrolase/oxidoreductase"/>
    <property type="match status" value="1"/>
</dbReference>
<dbReference type="RefSeq" id="WP_053777875.1">
    <property type="nucleotide sequence ID" value="NZ_JAADZU010000043.1"/>
</dbReference>
<dbReference type="CDD" id="cd06262">
    <property type="entry name" value="metallo-hydrolase-like_MBL-fold"/>
    <property type="match status" value="1"/>
</dbReference>
<accession>A0A7K3LQV2</accession>
<dbReference type="SMART" id="SM00849">
    <property type="entry name" value="Lactamase_B"/>
    <property type="match status" value="1"/>
</dbReference>
<reference evidence="3 4" key="1">
    <citation type="submission" date="2020-01" db="EMBL/GenBank/DDBJ databases">
        <title>Investigation of new actinobacteria for the biodesulphurisation of diesel fuel.</title>
        <authorList>
            <person name="Athi Narayanan S.M."/>
        </authorList>
    </citation>
    <scope>NUCLEOTIDE SEQUENCE [LARGE SCALE GENOMIC DNA]</scope>
    <source>
        <strain evidence="3 4">213E</strain>
    </source>
</reference>
<name>A0A7K3LQV2_9ACTN</name>
<proteinExistence type="predicted"/>
<dbReference type="Gene3D" id="3.60.15.10">
    <property type="entry name" value="Ribonuclease Z/Hydroxyacylglutathione hydrolase-like"/>
    <property type="match status" value="1"/>
</dbReference>
<evidence type="ECO:0000259" key="2">
    <source>
        <dbReference type="SMART" id="SM00849"/>
    </source>
</evidence>
<evidence type="ECO:0000256" key="1">
    <source>
        <dbReference type="SAM" id="MobiDB-lite"/>
    </source>
</evidence>
<dbReference type="PANTHER" id="PTHR46233">
    <property type="entry name" value="HYDROXYACYLGLUTATHIONE HYDROLASE GLOC"/>
    <property type="match status" value="1"/>
</dbReference>
<feature type="region of interest" description="Disordered" evidence="1">
    <location>
        <begin position="1"/>
        <end position="28"/>
    </location>
</feature>
<keyword evidence="3" id="KW-0378">Hydrolase</keyword>
<dbReference type="EMBL" id="JAADZU010000043">
    <property type="protein sequence ID" value="NDK90644.1"/>
    <property type="molecule type" value="Genomic_DNA"/>
</dbReference>
<dbReference type="GO" id="GO:0016787">
    <property type="term" value="F:hydrolase activity"/>
    <property type="evidence" value="ECO:0007669"/>
    <property type="project" value="UniProtKB-KW"/>
</dbReference>